<protein>
    <submittedName>
        <fullName evidence="3">Right-handed parallel beta-helix repeat-containing protein</fullName>
    </submittedName>
</protein>
<feature type="domain" description="Right handed beta helix" evidence="2">
    <location>
        <begin position="393"/>
        <end position="540"/>
    </location>
</feature>
<keyword evidence="1" id="KW-0812">Transmembrane</keyword>
<dbReference type="Proteomes" id="UP000316252">
    <property type="component" value="Unassembled WGS sequence"/>
</dbReference>
<proteinExistence type="predicted"/>
<dbReference type="SUPFAM" id="SSF51126">
    <property type="entry name" value="Pectin lyase-like"/>
    <property type="match status" value="2"/>
</dbReference>
<dbReference type="InterPro" id="IPR011050">
    <property type="entry name" value="Pectin_lyase_fold/virulence"/>
</dbReference>
<feature type="domain" description="Right handed beta helix" evidence="2">
    <location>
        <begin position="286"/>
        <end position="373"/>
    </location>
</feature>
<feature type="transmembrane region" description="Helical" evidence="1">
    <location>
        <begin position="556"/>
        <end position="579"/>
    </location>
</feature>
<keyword evidence="1" id="KW-0472">Membrane</keyword>
<dbReference type="AlphaFoldDB" id="A0A506Y9S0"/>
<evidence type="ECO:0000313" key="3">
    <source>
        <dbReference type="EMBL" id="TPW77878.1"/>
    </source>
</evidence>
<accession>A0A506Y9S0</accession>
<dbReference type="InterPro" id="IPR039448">
    <property type="entry name" value="Beta_helix"/>
</dbReference>
<dbReference type="InterPro" id="IPR022441">
    <property type="entry name" value="Para_beta_helix_rpt-2"/>
</dbReference>
<dbReference type="OrthoDB" id="3799348at2"/>
<evidence type="ECO:0000313" key="4">
    <source>
        <dbReference type="Proteomes" id="UP000316252"/>
    </source>
</evidence>
<dbReference type="InterPro" id="IPR012334">
    <property type="entry name" value="Pectin_lyas_fold"/>
</dbReference>
<dbReference type="Gene3D" id="2.160.20.10">
    <property type="entry name" value="Single-stranded right-handed beta-helix, Pectin lyase-like"/>
    <property type="match status" value="2"/>
</dbReference>
<evidence type="ECO:0000259" key="2">
    <source>
        <dbReference type="Pfam" id="PF13229"/>
    </source>
</evidence>
<keyword evidence="4" id="KW-1185">Reference proteome</keyword>
<feature type="transmembrane region" description="Helical" evidence="1">
    <location>
        <begin position="21"/>
        <end position="42"/>
    </location>
</feature>
<gene>
    <name evidence="3" type="ORF">FJ657_04325</name>
</gene>
<dbReference type="SMART" id="SM00710">
    <property type="entry name" value="PbH1"/>
    <property type="match status" value="11"/>
</dbReference>
<dbReference type="InterPro" id="IPR006626">
    <property type="entry name" value="PbH1"/>
</dbReference>
<name>A0A506Y9S0_9MICO</name>
<reference evidence="3 4" key="1">
    <citation type="submission" date="2019-06" db="EMBL/GenBank/DDBJ databases">
        <authorList>
            <person name="Li F."/>
        </authorList>
    </citation>
    <scope>NUCLEOTIDE SEQUENCE [LARGE SCALE GENOMIC DNA]</scope>
    <source>
        <strain evidence="3 4">10F1D-1</strain>
    </source>
</reference>
<dbReference type="RefSeq" id="WP_141162403.1">
    <property type="nucleotide sequence ID" value="NZ_VHQG01000001.1"/>
</dbReference>
<comment type="caution">
    <text evidence="3">The sequence shown here is derived from an EMBL/GenBank/DDBJ whole genome shotgun (WGS) entry which is preliminary data.</text>
</comment>
<keyword evidence="1" id="KW-1133">Transmembrane helix</keyword>
<evidence type="ECO:0000256" key="1">
    <source>
        <dbReference type="SAM" id="Phobius"/>
    </source>
</evidence>
<sequence length="608" mass="60864">MIRPTKPDTTKKPTRPGRSAARTLAIVVAVGAVIVTVAGIAGPPIVGLITHPDGRRDLHSAAAVPGRAYSGDPANEAALVKHEAQRVVDAQAAAATAAGRKVDVTRSFRVLTDGKPTLVMPGRATPYSLGELASTSPDSVRDAGGGVFDVVEHLLVTRGATLLLGAGQTVRLASDANGFASLVSVGGTIVSAGTAAARTVIESWDAASGAPDQATADGRAYVRANGGALTLANTDAKGLGFWSGATGGLSASAATGTTRALNQIGSSTAGTPSVSLAPSGSATTTVKLDGVSTDGNAYGLFLDGVNGASVTGGTIANSLVDGVYLRSSTDTKITGTTLSGNAVDGLVASTASSRLVLDTVTASKNFRNGVTIDGRPVEDGPNPSGAGVKGAVKSATITGLTATDNARYSVDVLGGSRTTISGGSLTGGLMGVALRSGAASTTIEKVAIRGQQQHGIAVLDDTRGGKLTGNRIDDTGIGIYVRNAGAVLTGNRITDAAVDGISLVGTLGGTRVTGNTISGTGAGAIDTDRAINPHVENNIIDGWVASQSLSRVVGGIFSPLTVIWSAVLALVAFAVIYRLGARDRQRQRAPLQSFSRGVMTREAAGSIR</sequence>
<organism evidence="3 4">
    <name type="scientific">Schumannella soli</name>
    <dbReference type="NCBI Taxonomy" id="2590779"/>
    <lineage>
        <taxon>Bacteria</taxon>
        <taxon>Bacillati</taxon>
        <taxon>Actinomycetota</taxon>
        <taxon>Actinomycetes</taxon>
        <taxon>Micrococcales</taxon>
        <taxon>Microbacteriaceae</taxon>
        <taxon>Schumannella</taxon>
    </lineage>
</organism>
<dbReference type="Pfam" id="PF13229">
    <property type="entry name" value="Beta_helix"/>
    <property type="match status" value="2"/>
</dbReference>
<dbReference type="EMBL" id="VHQG01000001">
    <property type="protein sequence ID" value="TPW77878.1"/>
    <property type="molecule type" value="Genomic_DNA"/>
</dbReference>
<dbReference type="NCBIfam" id="TIGR03804">
    <property type="entry name" value="para_beta_helix"/>
    <property type="match status" value="1"/>
</dbReference>